<dbReference type="SUPFAM" id="SSF53098">
    <property type="entry name" value="Ribonuclease H-like"/>
    <property type="match status" value="1"/>
</dbReference>
<gene>
    <name evidence="5" type="ORF">D8M03_15190</name>
</gene>
<dbReference type="PANTHER" id="PTHR30231:SF4">
    <property type="entry name" value="PROTEIN NEN2"/>
    <property type="match status" value="1"/>
</dbReference>
<reference evidence="5 6" key="1">
    <citation type="journal article" date="2016" name="Antonie Van Leeuwenhoek">
        <title>Lysinibacillus endophyticus sp. nov., an indole-3-acetic acid producing endophytic bacterium isolated from corn root (Zea mays cv. Xinken-5).</title>
        <authorList>
            <person name="Yu J."/>
            <person name="Guan X."/>
            <person name="Liu C."/>
            <person name="Xiang W."/>
            <person name="Yu Z."/>
            <person name="Liu X."/>
            <person name="Wang G."/>
        </authorList>
    </citation>
    <scope>NUCLEOTIDE SEQUENCE [LARGE SCALE GENOMIC DNA]</scope>
    <source>
        <strain evidence="5 6">DSM 100506</strain>
    </source>
</reference>
<dbReference type="GO" id="GO:0003676">
    <property type="term" value="F:nucleic acid binding"/>
    <property type="evidence" value="ECO:0007669"/>
    <property type="project" value="InterPro"/>
</dbReference>
<dbReference type="OrthoDB" id="159416at2"/>
<name>A0A494YUP2_9BACL</name>
<dbReference type="AlphaFoldDB" id="A0A494YUP2"/>
<keyword evidence="2" id="KW-0378">Hydrolase</keyword>
<organism evidence="5 6">
    <name type="scientific">Ureibacillus endophyticus</name>
    <dbReference type="NCBI Taxonomy" id="1978490"/>
    <lineage>
        <taxon>Bacteria</taxon>
        <taxon>Bacillati</taxon>
        <taxon>Bacillota</taxon>
        <taxon>Bacilli</taxon>
        <taxon>Bacillales</taxon>
        <taxon>Caryophanaceae</taxon>
        <taxon>Ureibacillus</taxon>
    </lineage>
</organism>
<evidence type="ECO:0000313" key="6">
    <source>
        <dbReference type="Proteomes" id="UP000272238"/>
    </source>
</evidence>
<dbReference type="PANTHER" id="PTHR30231">
    <property type="entry name" value="DNA POLYMERASE III SUBUNIT EPSILON"/>
    <property type="match status" value="1"/>
</dbReference>
<keyword evidence="3" id="KW-0269">Exonuclease</keyword>
<protein>
    <submittedName>
        <fullName evidence="5">DNA polymerase III subunit epsilon</fullName>
    </submittedName>
</protein>
<dbReference type="InterPro" id="IPR036397">
    <property type="entry name" value="RNaseH_sf"/>
</dbReference>
<proteinExistence type="predicted"/>
<dbReference type="SMART" id="SM00479">
    <property type="entry name" value="EXOIII"/>
    <property type="match status" value="1"/>
</dbReference>
<comment type="caution">
    <text evidence="5">The sequence shown here is derived from an EMBL/GenBank/DDBJ whole genome shotgun (WGS) entry which is preliminary data.</text>
</comment>
<sequence>MLESKGGIMVRKHSFIFIDVEATLIRGKQYIIEIGAVKWLPNGDQQFFSQLIQPYKFKKLNSHIQKLTGIKTEQLLCAKSFQTVIQDFIKWCSDDSILVTFGEFDRKVLEDELNRNHIDASFLYPIIDFQQKYMIENQIKEQPSLAGLMEKLQIEMETQHRALADAISLFEIFKATNGETIIEKQQTNEFSMVFSELQQLDETFDLNITYISGKVSSLNLQVDEIKILNKQLDFDIYEEEKTDEQGETQVLQKIMINPNEEVKLFLTNIIEDIKNRVLITRSGLKSLSKINRLHHCTFPKTEVMTLQYLLKDNEDINEFTFRNLSTQSIERKLYQLIRKHEKRIIQEFEKRNLFTKEPVKIS</sequence>
<dbReference type="InterPro" id="IPR047201">
    <property type="entry name" value="ERI-1_3'hExo-like"/>
</dbReference>
<evidence type="ECO:0000256" key="2">
    <source>
        <dbReference type="ARBA" id="ARBA00022801"/>
    </source>
</evidence>
<evidence type="ECO:0000256" key="1">
    <source>
        <dbReference type="ARBA" id="ARBA00022722"/>
    </source>
</evidence>
<dbReference type="Proteomes" id="UP000272238">
    <property type="component" value="Unassembled WGS sequence"/>
</dbReference>
<evidence type="ECO:0000259" key="4">
    <source>
        <dbReference type="SMART" id="SM00479"/>
    </source>
</evidence>
<dbReference type="Gene3D" id="3.30.420.10">
    <property type="entry name" value="Ribonuclease H-like superfamily/Ribonuclease H"/>
    <property type="match status" value="1"/>
</dbReference>
<accession>A0A494YUP2</accession>
<dbReference type="InterPro" id="IPR013520">
    <property type="entry name" value="Ribonucl_H"/>
</dbReference>
<keyword evidence="1" id="KW-0540">Nuclease</keyword>
<dbReference type="GO" id="GO:0000175">
    <property type="term" value="F:3'-5'-RNA exonuclease activity"/>
    <property type="evidence" value="ECO:0007669"/>
    <property type="project" value="InterPro"/>
</dbReference>
<keyword evidence="6" id="KW-1185">Reference proteome</keyword>
<dbReference type="EMBL" id="RBZN01000054">
    <property type="protein sequence ID" value="RKQ13874.1"/>
    <property type="molecule type" value="Genomic_DNA"/>
</dbReference>
<dbReference type="InterPro" id="IPR012337">
    <property type="entry name" value="RNaseH-like_sf"/>
</dbReference>
<evidence type="ECO:0000256" key="3">
    <source>
        <dbReference type="ARBA" id="ARBA00022839"/>
    </source>
</evidence>
<feature type="domain" description="Exonuclease" evidence="4">
    <location>
        <begin position="14"/>
        <end position="182"/>
    </location>
</feature>
<dbReference type="Pfam" id="PF00929">
    <property type="entry name" value="RNase_T"/>
    <property type="match status" value="1"/>
</dbReference>
<dbReference type="CDD" id="cd06133">
    <property type="entry name" value="ERI-1_3'hExo_like"/>
    <property type="match status" value="1"/>
</dbReference>
<evidence type="ECO:0000313" key="5">
    <source>
        <dbReference type="EMBL" id="RKQ13874.1"/>
    </source>
</evidence>